<dbReference type="SUPFAM" id="SSF57667">
    <property type="entry name" value="beta-beta-alpha zinc fingers"/>
    <property type="match status" value="1"/>
</dbReference>
<dbReference type="InterPro" id="IPR000467">
    <property type="entry name" value="G_patch_dom"/>
</dbReference>
<dbReference type="GO" id="GO:0008270">
    <property type="term" value="F:zinc ion binding"/>
    <property type="evidence" value="ECO:0007669"/>
    <property type="project" value="UniProtKB-KW"/>
</dbReference>
<evidence type="ECO:0000256" key="2">
    <source>
        <dbReference type="ARBA" id="ARBA00022771"/>
    </source>
</evidence>
<reference evidence="8" key="1">
    <citation type="submission" date="2022-06" db="EMBL/GenBank/DDBJ databases">
        <authorList>
            <consortium name="SYNGENTA / RWTH Aachen University"/>
        </authorList>
    </citation>
    <scope>NUCLEOTIDE SEQUENCE</scope>
</reference>
<evidence type="ECO:0000256" key="4">
    <source>
        <dbReference type="PROSITE-ProRule" id="PRU00042"/>
    </source>
</evidence>
<feature type="compositionally biased region" description="Basic and acidic residues" evidence="5">
    <location>
        <begin position="303"/>
        <end position="316"/>
    </location>
</feature>
<evidence type="ECO:0008006" key="10">
    <source>
        <dbReference type="Google" id="ProtNLM"/>
    </source>
</evidence>
<evidence type="ECO:0000256" key="3">
    <source>
        <dbReference type="ARBA" id="ARBA00022833"/>
    </source>
</evidence>
<feature type="region of interest" description="Disordered" evidence="5">
    <location>
        <begin position="268"/>
        <end position="373"/>
    </location>
</feature>
<evidence type="ECO:0000256" key="1">
    <source>
        <dbReference type="ARBA" id="ARBA00022723"/>
    </source>
</evidence>
<evidence type="ECO:0000313" key="9">
    <source>
        <dbReference type="Proteomes" id="UP001153365"/>
    </source>
</evidence>
<dbReference type="InterPro" id="IPR022755">
    <property type="entry name" value="Znf_C2H2_jaz"/>
</dbReference>
<evidence type="ECO:0000256" key="5">
    <source>
        <dbReference type="SAM" id="MobiDB-lite"/>
    </source>
</evidence>
<feature type="region of interest" description="Disordered" evidence="5">
    <location>
        <begin position="206"/>
        <end position="226"/>
    </location>
</feature>
<dbReference type="EMBL" id="CALTRL010006063">
    <property type="protein sequence ID" value="CAH7689306.1"/>
    <property type="molecule type" value="Genomic_DNA"/>
</dbReference>
<protein>
    <recommendedName>
        <fullName evidence="10">G-patch domain-containing protein</fullName>
    </recommendedName>
</protein>
<name>A0AAV0BRB8_PHAPC</name>
<dbReference type="PANTHER" id="PTHR47251:SF1">
    <property type="entry name" value="FINGER DOMAIN PROTEIN, PUTATIVE (AFU_ORTHOLOGUE AFUA_3G04180)-RELATED"/>
    <property type="match status" value="1"/>
</dbReference>
<gene>
    <name evidence="8" type="ORF">PPACK8108_LOCUS24358</name>
</gene>
<dbReference type="InterPro" id="IPR036236">
    <property type="entry name" value="Znf_C2H2_sf"/>
</dbReference>
<feature type="compositionally biased region" description="Polar residues" evidence="5">
    <location>
        <begin position="23"/>
        <end position="36"/>
    </location>
</feature>
<feature type="compositionally biased region" description="Low complexity" evidence="5">
    <location>
        <begin position="171"/>
        <end position="187"/>
    </location>
</feature>
<dbReference type="GO" id="GO:0003676">
    <property type="term" value="F:nucleic acid binding"/>
    <property type="evidence" value="ECO:0007669"/>
    <property type="project" value="InterPro"/>
</dbReference>
<feature type="region of interest" description="Disordered" evidence="5">
    <location>
        <begin position="114"/>
        <end position="139"/>
    </location>
</feature>
<dbReference type="Pfam" id="PF01585">
    <property type="entry name" value="G-patch"/>
    <property type="match status" value="1"/>
</dbReference>
<comment type="caution">
    <text evidence="8">The sequence shown here is derived from an EMBL/GenBank/DDBJ whole genome shotgun (WGS) entry which is preliminary data.</text>
</comment>
<feature type="compositionally biased region" description="Basic and acidic residues" evidence="5">
    <location>
        <begin position="212"/>
        <end position="221"/>
    </location>
</feature>
<keyword evidence="9" id="KW-1185">Reference proteome</keyword>
<feature type="compositionally biased region" description="Polar residues" evidence="5">
    <location>
        <begin position="285"/>
        <end position="302"/>
    </location>
</feature>
<dbReference type="Pfam" id="PF12171">
    <property type="entry name" value="zf-C2H2_jaz"/>
    <property type="match status" value="1"/>
</dbReference>
<feature type="compositionally biased region" description="Basic and acidic residues" evidence="5">
    <location>
        <begin position="359"/>
        <end position="373"/>
    </location>
</feature>
<proteinExistence type="predicted"/>
<dbReference type="PROSITE" id="PS50174">
    <property type="entry name" value="G_PATCH"/>
    <property type="match status" value="1"/>
</dbReference>
<feature type="compositionally biased region" description="Basic and acidic residues" evidence="5">
    <location>
        <begin position="271"/>
        <end position="281"/>
    </location>
</feature>
<accession>A0AAV0BRB8</accession>
<dbReference type="AlphaFoldDB" id="A0AAV0BRB8"/>
<keyword evidence="2 4" id="KW-0863">Zinc-finger</keyword>
<organism evidence="8 9">
    <name type="scientific">Phakopsora pachyrhizi</name>
    <name type="common">Asian soybean rust disease fungus</name>
    <dbReference type="NCBI Taxonomy" id="170000"/>
    <lineage>
        <taxon>Eukaryota</taxon>
        <taxon>Fungi</taxon>
        <taxon>Dikarya</taxon>
        <taxon>Basidiomycota</taxon>
        <taxon>Pucciniomycotina</taxon>
        <taxon>Pucciniomycetes</taxon>
        <taxon>Pucciniales</taxon>
        <taxon>Phakopsoraceae</taxon>
        <taxon>Phakopsora</taxon>
    </lineage>
</organism>
<dbReference type="PROSITE" id="PS00028">
    <property type="entry name" value="ZINC_FINGER_C2H2_1"/>
    <property type="match status" value="1"/>
</dbReference>
<evidence type="ECO:0000259" key="6">
    <source>
        <dbReference type="PROSITE" id="PS50157"/>
    </source>
</evidence>
<feature type="domain" description="G-patch" evidence="7">
    <location>
        <begin position="1"/>
        <end position="36"/>
    </location>
</feature>
<evidence type="ECO:0000313" key="8">
    <source>
        <dbReference type="EMBL" id="CAH7689306.1"/>
    </source>
</evidence>
<sequence>MGWKEGTGLGANNSGKKSPVPTPTQTPLLGLGKSTQDSYMLDNTISKSKELESIVIAHETEEDRLKREEKVRVVQLREEERGDRLKSFYCSICDKGYTTIRQFEEHERSYAHHHARRALEAKQSRRGGGLPAEARLEKERRREAKELERLASAAGIRLETNINRPSKELIPTLNNSKSFSSSSSLPTTTFSGSGFKKVGGWEPISNSLTTQKTHDEDKTFKESSSFSNVANVLDNSEVARGLELSASFKSSGFSPISRSRTNNRVVIGVTSEKEQQPREVEDTQADLSKTSNPTTGNDPTSQRTDEKSDDLKKDQNKLSTGGGQSKFAQIAARLKAQRAADDSGTRSSMNKASKPRPKGGVDSELERMLEDGF</sequence>
<dbReference type="Proteomes" id="UP001153365">
    <property type="component" value="Unassembled WGS sequence"/>
</dbReference>
<evidence type="ECO:0000259" key="7">
    <source>
        <dbReference type="PROSITE" id="PS50174"/>
    </source>
</evidence>
<dbReference type="PANTHER" id="PTHR47251">
    <property type="entry name" value="FINGER DOMAIN PROTEIN, PUTATIVE (AFU_ORTHOLOGUE AFUA_3G04180)-RELATED"/>
    <property type="match status" value="1"/>
</dbReference>
<keyword evidence="1" id="KW-0479">Metal-binding</keyword>
<feature type="domain" description="C2H2-type" evidence="6">
    <location>
        <begin position="88"/>
        <end position="117"/>
    </location>
</feature>
<feature type="region of interest" description="Disordered" evidence="5">
    <location>
        <begin position="1"/>
        <end position="36"/>
    </location>
</feature>
<feature type="region of interest" description="Disordered" evidence="5">
    <location>
        <begin position="168"/>
        <end position="187"/>
    </location>
</feature>
<dbReference type="PROSITE" id="PS50157">
    <property type="entry name" value="ZINC_FINGER_C2H2_2"/>
    <property type="match status" value="1"/>
</dbReference>
<keyword evidence="3" id="KW-0862">Zinc</keyword>
<dbReference type="InterPro" id="IPR013087">
    <property type="entry name" value="Znf_C2H2_type"/>
</dbReference>